<proteinExistence type="predicted"/>
<feature type="non-terminal residue" evidence="1">
    <location>
        <position position="131"/>
    </location>
</feature>
<dbReference type="AlphaFoldDB" id="A0A0A9XVL5"/>
<gene>
    <name evidence="1" type="ORF">CM83_44308</name>
    <name evidence="2" type="ORF">g.930</name>
</gene>
<name>A0A0A9XVL5_LYGHE</name>
<organism evidence="1">
    <name type="scientific">Lygus hesperus</name>
    <name type="common">Western plant bug</name>
    <dbReference type="NCBI Taxonomy" id="30085"/>
    <lineage>
        <taxon>Eukaryota</taxon>
        <taxon>Metazoa</taxon>
        <taxon>Ecdysozoa</taxon>
        <taxon>Arthropoda</taxon>
        <taxon>Hexapoda</taxon>
        <taxon>Insecta</taxon>
        <taxon>Pterygota</taxon>
        <taxon>Neoptera</taxon>
        <taxon>Paraneoptera</taxon>
        <taxon>Hemiptera</taxon>
        <taxon>Heteroptera</taxon>
        <taxon>Panheteroptera</taxon>
        <taxon>Cimicomorpha</taxon>
        <taxon>Miridae</taxon>
        <taxon>Mirini</taxon>
        <taxon>Lygus</taxon>
    </lineage>
</organism>
<evidence type="ECO:0000313" key="1">
    <source>
        <dbReference type="EMBL" id="JAG22913.1"/>
    </source>
</evidence>
<evidence type="ECO:0000313" key="2">
    <source>
        <dbReference type="EMBL" id="JAP98296.1"/>
    </source>
</evidence>
<reference evidence="1" key="1">
    <citation type="journal article" date="2014" name="PLoS ONE">
        <title>Transcriptome-Based Identification of ABC Transporters in the Western Tarnished Plant Bug Lygus hesperus.</title>
        <authorList>
            <person name="Hull J.J."/>
            <person name="Chaney K."/>
            <person name="Geib S.M."/>
            <person name="Fabrick J.A."/>
            <person name="Brent C.S."/>
            <person name="Walsh D."/>
            <person name="Lavine L.C."/>
        </authorList>
    </citation>
    <scope>NUCLEOTIDE SEQUENCE</scope>
</reference>
<protein>
    <submittedName>
        <fullName evidence="1">Uncharacterized protein</fullName>
    </submittedName>
</protein>
<dbReference type="EMBL" id="GDHC01020332">
    <property type="protein sequence ID" value="JAP98296.1"/>
    <property type="molecule type" value="Transcribed_RNA"/>
</dbReference>
<reference evidence="1" key="2">
    <citation type="submission" date="2014-07" db="EMBL/GenBank/DDBJ databases">
        <authorList>
            <person name="Hull J."/>
        </authorList>
    </citation>
    <scope>NUCLEOTIDE SEQUENCE</scope>
</reference>
<reference evidence="2" key="3">
    <citation type="journal article" date="2016" name="Gigascience">
        <title>De novo construction of an expanded transcriptome assembly for the western tarnished plant bug, Lygus hesperus.</title>
        <authorList>
            <person name="Tassone E.E."/>
            <person name="Geib S.M."/>
            <person name="Hall B."/>
            <person name="Fabrick J.A."/>
            <person name="Brent C.S."/>
            <person name="Hull J.J."/>
        </authorList>
    </citation>
    <scope>NUCLEOTIDE SEQUENCE</scope>
</reference>
<dbReference type="EMBL" id="GBHO01020691">
    <property type="protein sequence ID" value="JAG22913.1"/>
    <property type="molecule type" value="Transcribed_RNA"/>
</dbReference>
<accession>A0A0A9XVL5</accession>
<sequence length="131" mass="14278">MRDDHGNNDSNNKNDSALYLTNDGIANNVIAHMTPYPVSDMHDDTAVQTTFYYNNGSKSNNVDDSSNSAQHMLSTSTEATAAVNMFQGKEVGTPYVSYCNNVNDTTFVNNCNNNSNTNTNNTNTNNTTTTT</sequence>